<name>A0ACC2T8B5_9FUNG</name>
<proteinExistence type="predicted"/>
<comment type="caution">
    <text evidence="1">The sequence shown here is derived from an EMBL/GenBank/DDBJ whole genome shotgun (WGS) entry which is preliminary data.</text>
</comment>
<reference evidence="1" key="1">
    <citation type="submission" date="2022-04" db="EMBL/GenBank/DDBJ databases">
        <title>Genome of the entomopathogenic fungus Entomophthora muscae.</title>
        <authorList>
            <person name="Elya C."/>
            <person name="Lovett B.R."/>
            <person name="Lee E."/>
            <person name="Macias A.M."/>
            <person name="Hajek A.E."/>
            <person name="De Bivort B.L."/>
            <person name="Kasson M.T."/>
            <person name="De Fine Licht H.H."/>
            <person name="Stajich J.E."/>
        </authorList>
    </citation>
    <scope>NUCLEOTIDE SEQUENCE</scope>
    <source>
        <strain evidence="1">Berkeley</strain>
    </source>
</reference>
<accession>A0ACC2T8B5</accession>
<protein>
    <submittedName>
        <fullName evidence="1">Uncharacterized protein</fullName>
    </submittedName>
</protein>
<dbReference type="EMBL" id="QTSX02003558">
    <property type="protein sequence ID" value="KAJ9070822.1"/>
    <property type="molecule type" value="Genomic_DNA"/>
</dbReference>
<keyword evidence="2" id="KW-1185">Reference proteome</keyword>
<evidence type="ECO:0000313" key="1">
    <source>
        <dbReference type="EMBL" id="KAJ9070822.1"/>
    </source>
</evidence>
<dbReference type="Proteomes" id="UP001165960">
    <property type="component" value="Unassembled WGS sequence"/>
</dbReference>
<organism evidence="1 2">
    <name type="scientific">Entomophthora muscae</name>
    <dbReference type="NCBI Taxonomy" id="34485"/>
    <lineage>
        <taxon>Eukaryota</taxon>
        <taxon>Fungi</taxon>
        <taxon>Fungi incertae sedis</taxon>
        <taxon>Zoopagomycota</taxon>
        <taxon>Entomophthoromycotina</taxon>
        <taxon>Entomophthoromycetes</taxon>
        <taxon>Entomophthorales</taxon>
        <taxon>Entomophthoraceae</taxon>
        <taxon>Entomophthora</taxon>
    </lineage>
</organism>
<gene>
    <name evidence="1" type="ORF">DSO57_1003287</name>
</gene>
<sequence length="126" mass="13776">MAERQHTPPKTVSGWYFYHKTKNYHVMLKATRSGVKTATKLAAICTGYEFIQFSSDIIIFDGTTHPASSVISGFITSGIFSRLVKLPKQSTIYAMLAGTGVGLLTGCLQEAALRLKASEEKDTIEV</sequence>
<evidence type="ECO:0000313" key="2">
    <source>
        <dbReference type="Proteomes" id="UP001165960"/>
    </source>
</evidence>